<accession>A0DYH4</accession>
<dbReference type="RefSeq" id="XP_001455488.1">
    <property type="nucleotide sequence ID" value="XM_001455451.1"/>
</dbReference>
<evidence type="ECO:0000313" key="1">
    <source>
        <dbReference type="EMBL" id="CAK88091.1"/>
    </source>
</evidence>
<name>A0DYH4_PARTE</name>
<dbReference type="AlphaFoldDB" id="A0DYH4"/>
<proteinExistence type="predicted"/>
<protein>
    <submittedName>
        <fullName evidence="1">Uncharacterized protein</fullName>
    </submittedName>
</protein>
<dbReference type="EMBL" id="CT868649">
    <property type="protein sequence ID" value="CAK88091.1"/>
    <property type="molecule type" value="Genomic_DNA"/>
</dbReference>
<sequence>MPKNSKHQSNNFKNSQRNNNSSFLIIFIKLKYIFHHKKQYEQQNQCKQLNDFILKKRKNKNQQPVFNLELVKRKLTLDVCRSRDESPYSTIEPRIHSKTVQYKY</sequence>
<dbReference type="HOGENOM" id="CLU_2255405_0_0_1"/>
<dbReference type="InParanoid" id="A0DYH4"/>
<evidence type="ECO:0000313" key="2">
    <source>
        <dbReference type="Proteomes" id="UP000000600"/>
    </source>
</evidence>
<organism evidence="1 2">
    <name type="scientific">Paramecium tetraurelia</name>
    <dbReference type="NCBI Taxonomy" id="5888"/>
    <lineage>
        <taxon>Eukaryota</taxon>
        <taxon>Sar</taxon>
        <taxon>Alveolata</taxon>
        <taxon>Ciliophora</taxon>
        <taxon>Intramacronucleata</taxon>
        <taxon>Oligohymenophorea</taxon>
        <taxon>Peniculida</taxon>
        <taxon>Parameciidae</taxon>
        <taxon>Paramecium</taxon>
    </lineage>
</organism>
<reference evidence="1 2" key="1">
    <citation type="journal article" date="2006" name="Nature">
        <title>Global trends of whole-genome duplications revealed by the ciliate Paramecium tetraurelia.</title>
        <authorList>
            <consortium name="Genoscope"/>
            <person name="Aury J.-M."/>
            <person name="Jaillon O."/>
            <person name="Duret L."/>
            <person name="Noel B."/>
            <person name="Jubin C."/>
            <person name="Porcel B.M."/>
            <person name="Segurens B."/>
            <person name="Daubin V."/>
            <person name="Anthouard V."/>
            <person name="Aiach N."/>
            <person name="Arnaiz O."/>
            <person name="Billaut A."/>
            <person name="Beisson J."/>
            <person name="Blanc I."/>
            <person name="Bouhouche K."/>
            <person name="Camara F."/>
            <person name="Duharcourt S."/>
            <person name="Guigo R."/>
            <person name="Gogendeau D."/>
            <person name="Katinka M."/>
            <person name="Keller A.-M."/>
            <person name="Kissmehl R."/>
            <person name="Klotz C."/>
            <person name="Koll F."/>
            <person name="Le Moue A."/>
            <person name="Lepere C."/>
            <person name="Malinsky S."/>
            <person name="Nowacki M."/>
            <person name="Nowak J.K."/>
            <person name="Plattner H."/>
            <person name="Poulain J."/>
            <person name="Ruiz F."/>
            <person name="Serrano V."/>
            <person name="Zagulski M."/>
            <person name="Dessen P."/>
            <person name="Betermier M."/>
            <person name="Weissenbach J."/>
            <person name="Scarpelli C."/>
            <person name="Schachter V."/>
            <person name="Sperling L."/>
            <person name="Meyer E."/>
            <person name="Cohen J."/>
            <person name="Wincker P."/>
        </authorList>
    </citation>
    <scope>NUCLEOTIDE SEQUENCE [LARGE SCALE GENOMIC DNA]</scope>
    <source>
        <strain evidence="1 2">Stock d4-2</strain>
    </source>
</reference>
<dbReference type="GeneID" id="5041273"/>
<keyword evidence="2" id="KW-1185">Reference proteome</keyword>
<dbReference type="KEGG" id="ptm:GSPATT00003059001"/>
<dbReference type="Proteomes" id="UP000000600">
    <property type="component" value="Unassembled WGS sequence"/>
</dbReference>
<gene>
    <name evidence="1" type="ORF">GSPATT00003059001</name>
</gene>